<evidence type="ECO:0000256" key="5">
    <source>
        <dbReference type="ARBA" id="ARBA00012142"/>
    </source>
</evidence>
<evidence type="ECO:0000256" key="15">
    <source>
        <dbReference type="NCBIfam" id="TIGR01064"/>
    </source>
</evidence>
<evidence type="ECO:0000256" key="13">
    <source>
        <dbReference type="ARBA" id="ARBA00023152"/>
    </source>
</evidence>
<dbReference type="InterPro" id="IPR011037">
    <property type="entry name" value="Pyrv_Knase-like_insert_dom_sf"/>
</dbReference>
<dbReference type="NCBIfam" id="NF004978">
    <property type="entry name" value="PRK06354.1"/>
    <property type="match status" value="1"/>
</dbReference>
<feature type="domain" description="Pyruvate kinase C-terminal" evidence="18">
    <location>
        <begin position="353"/>
        <end position="465"/>
    </location>
</feature>
<evidence type="ECO:0000259" key="17">
    <source>
        <dbReference type="Pfam" id="PF00224"/>
    </source>
</evidence>
<keyword evidence="12 16" id="KW-0460">Magnesium</keyword>
<dbReference type="Pfam" id="PF02887">
    <property type="entry name" value="PK_C"/>
    <property type="match status" value="1"/>
</dbReference>
<keyword evidence="9" id="KW-0547">Nucleotide-binding</keyword>
<evidence type="ECO:0000256" key="6">
    <source>
        <dbReference type="ARBA" id="ARBA00018587"/>
    </source>
</evidence>
<dbReference type="InterPro" id="IPR015813">
    <property type="entry name" value="Pyrv/PenolPyrv_kinase-like_dom"/>
</dbReference>
<dbReference type="EMBL" id="CP074405">
    <property type="protein sequence ID" value="QVI60895.1"/>
    <property type="molecule type" value="Genomic_DNA"/>
</dbReference>
<keyword evidence="13 16" id="KW-0324">Glycolysis</keyword>
<evidence type="ECO:0000256" key="10">
    <source>
        <dbReference type="ARBA" id="ARBA00022777"/>
    </source>
</evidence>
<evidence type="ECO:0000313" key="19">
    <source>
        <dbReference type="EMBL" id="QVI60895.1"/>
    </source>
</evidence>
<dbReference type="RefSeq" id="WP_207342159.1">
    <property type="nucleotide sequence ID" value="NZ_CP074405.1"/>
</dbReference>
<evidence type="ECO:0000256" key="16">
    <source>
        <dbReference type="RuleBase" id="RU000504"/>
    </source>
</evidence>
<keyword evidence="14 19" id="KW-0670">Pyruvate</keyword>
<dbReference type="Proteomes" id="UP000677804">
    <property type="component" value="Chromosome"/>
</dbReference>
<comment type="cofactor">
    <cofactor evidence="1">
        <name>K(+)</name>
        <dbReference type="ChEBI" id="CHEBI:29103"/>
    </cofactor>
</comment>
<dbReference type="NCBIfam" id="TIGR01064">
    <property type="entry name" value="pyruv_kin"/>
    <property type="match status" value="1"/>
</dbReference>
<feature type="domain" description="Pyruvate kinase barrel" evidence="17">
    <location>
        <begin position="1"/>
        <end position="322"/>
    </location>
</feature>
<evidence type="ECO:0000256" key="7">
    <source>
        <dbReference type="ARBA" id="ARBA00022679"/>
    </source>
</evidence>
<dbReference type="InterPro" id="IPR015793">
    <property type="entry name" value="Pyrv_Knase_brl"/>
</dbReference>
<keyword evidence="7 16" id="KW-0808">Transferase</keyword>
<keyword evidence="20" id="KW-1185">Reference proteome</keyword>
<evidence type="ECO:0000256" key="14">
    <source>
        <dbReference type="ARBA" id="ARBA00023317"/>
    </source>
</evidence>
<dbReference type="Gene3D" id="2.40.33.10">
    <property type="entry name" value="PK beta-barrel domain-like"/>
    <property type="match status" value="1"/>
</dbReference>
<gene>
    <name evidence="19" type="primary">pyk</name>
    <name evidence="19" type="ORF">KG103_10060</name>
</gene>
<comment type="subunit">
    <text evidence="4">Homotetramer.</text>
</comment>
<comment type="similarity">
    <text evidence="3 16">Belongs to the pyruvate kinase family.</text>
</comment>
<comment type="catalytic activity">
    <reaction evidence="16">
        <text>pyruvate + ATP = phosphoenolpyruvate + ADP + H(+)</text>
        <dbReference type="Rhea" id="RHEA:18157"/>
        <dbReference type="ChEBI" id="CHEBI:15361"/>
        <dbReference type="ChEBI" id="CHEBI:15378"/>
        <dbReference type="ChEBI" id="CHEBI:30616"/>
        <dbReference type="ChEBI" id="CHEBI:58702"/>
        <dbReference type="ChEBI" id="CHEBI:456216"/>
        <dbReference type="EC" id="2.7.1.40"/>
    </reaction>
</comment>
<dbReference type="InterPro" id="IPR018209">
    <property type="entry name" value="Pyrv_Knase_AS"/>
</dbReference>
<evidence type="ECO:0000256" key="3">
    <source>
        <dbReference type="ARBA" id="ARBA00008663"/>
    </source>
</evidence>
<evidence type="ECO:0000256" key="1">
    <source>
        <dbReference type="ARBA" id="ARBA00001958"/>
    </source>
</evidence>
<dbReference type="InterPro" id="IPR001697">
    <property type="entry name" value="Pyr_Knase"/>
</dbReference>
<dbReference type="SUPFAM" id="SSF51621">
    <property type="entry name" value="Phosphoenolpyruvate/pyruvate domain"/>
    <property type="match status" value="1"/>
</dbReference>
<dbReference type="GO" id="GO:0016301">
    <property type="term" value="F:kinase activity"/>
    <property type="evidence" value="ECO:0007669"/>
    <property type="project" value="UniProtKB-KW"/>
</dbReference>
<organism evidence="19 20">
    <name type="scientific">Cellulomonas wangleii</name>
    <dbReference type="NCBI Taxonomy" id="2816956"/>
    <lineage>
        <taxon>Bacteria</taxon>
        <taxon>Bacillati</taxon>
        <taxon>Actinomycetota</taxon>
        <taxon>Actinomycetes</taxon>
        <taxon>Micrococcales</taxon>
        <taxon>Cellulomonadaceae</taxon>
        <taxon>Cellulomonas</taxon>
    </lineage>
</organism>
<evidence type="ECO:0000256" key="9">
    <source>
        <dbReference type="ARBA" id="ARBA00022741"/>
    </source>
</evidence>
<dbReference type="SUPFAM" id="SSF50800">
    <property type="entry name" value="PK beta-barrel domain-like"/>
    <property type="match status" value="1"/>
</dbReference>
<evidence type="ECO:0000256" key="2">
    <source>
        <dbReference type="ARBA" id="ARBA00004997"/>
    </source>
</evidence>
<dbReference type="EC" id="2.7.1.40" evidence="5 15"/>
<keyword evidence="10 16" id="KW-0418">Kinase</keyword>
<dbReference type="NCBIfam" id="NF004886">
    <property type="entry name" value="PRK06247.1"/>
    <property type="match status" value="1"/>
</dbReference>
<dbReference type="Gene3D" id="3.20.20.60">
    <property type="entry name" value="Phosphoenolpyruvate-binding domains"/>
    <property type="match status" value="1"/>
</dbReference>
<name>A0ABX8D1W5_9CELL</name>
<dbReference type="InterPro" id="IPR036918">
    <property type="entry name" value="Pyrv_Knase_C_sf"/>
</dbReference>
<proteinExistence type="inferred from homology"/>
<evidence type="ECO:0000259" key="18">
    <source>
        <dbReference type="Pfam" id="PF02887"/>
    </source>
</evidence>
<dbReference type="PROSITE" id="PS00110">
    <property type="entry name" value="PYRUVATE_KINASE"/>
    <property type="match status" value="1"/>
</dbReference>
<dbReference type="GO" id="GO:0004743">
    <property type="term" value="F:pyruvate kinase activity"/>
    <property type="evidence" value="ECO:0007669"/>
    <property type="project" value="UniProtKB-EC"/>
</dbReference>
<sequence length="478" mass="51151">MRRAKIVCTIGPATESPEQVQALVDAGMDVARLNRSHGDTEVHKRVYDNVRAAAKASGRSVAVLVDLQGPKIRLGRFIEGKHDLAVGDVFTITTDDVEGTKERVSTTFKGLPGDVKPGDPILIDDGKVLVRVTAVEGNDVVTRVEVPGPVSNNKGLNLPGVAVSVPAMSDKDEEDLRWALNVGADLIALSFVRTAADYDDVRRIMEEEGRVVPVVAKIEKPQAVENLSEIVQAFDGIMVARGDLGVELPLEQVPLVQKRAVELARRNAKPVIVATQVLESMITSPRPTRAEASDCANAVLDGADAVMLSGETSVGDFPIEAVRTMARIIESTEELGRERIAPLGSVPSTRGGAITRAAAEIGERIGVKYLVTFTQSGDSARRMSRLRSPIPLLAFTPVEDVRNRLSLSWGVQTYQVPSVESTDSMVSQVDHTLRANGLAEVGDYVVVVAGTPVGVVGSTNTVVVHKIGDEETVRTRIA</sequence>
<accession>A0ABX8D1W5</accession>
<evidence type="ECO:0000256" key="8">
    <source>
        <dbReference type="ARBA" id="ARBA00022723"/>
    </source>
</evidence>
<protein>
    <recommendedName>
        <fullName evidence="6 15">Pyruvate kinase</fullName>
        <ecNumber evidence="5 15">2.7.1.40</ecNumber>
    </recommendedName>
</protein>
<dbReference type="Gene3D" id="3.40.1380.20">
    <property type="entry name" value="Pyruvate kinase, C-terminal domain"/>
    <property type="match status" value="1"/>
</dbReference>
<dbReference type="SUPFAM" id="SSF52935">
    <property type="entry name" value="PK C-terminal domain-like"/>
    <property type="match status" value="1"/>
</dbReference>
<dbReference type="PRINTS" id="PR01050">
    <property type="entry name" value="PYRUVTKNASE"/>
</dbReference>
<dbReference type="NCBIfam" id="NF004491">
    <property type="entry name" value="PRK05826.1"/>
    <property type="match status" value="1"/>
</dbReference>
<dbReference type="InterPro" id="IPR040442">
    <property type="entry name" value="Pyrv_kinase-like_dom_sf"/>
</dbReference>
<reference evidence="19 20" key="1">
    <citation type="submission" date="2021-05" db="EMBL/GenBank/DDBJ databases">
        <title>Novel species in genus Cellulomonas.</title>
        <authorList>
            <person name="Zhang G."/>
        </authorList>
    </citation>
    <scope>NUCLEOTIDE SEQUENCE [LARGE SCALE GENOMIC DNA]</scope>
    <source>
        <strain evidence="20">zg-ZUI222</strain>
    </source>
</reference>
<keyword evidence="11" id="KW-0067">ATP-binding</keyword>
<evidence type="ECO:0000256" key="12">
    <source>
        <dbReference type="ARBA" id="ARBA00022842"/>
    </source>
</evidence>
<evidence type="ECO:0000256" key="11">
    <source>
        <dbReference type="ARBA" id="ARBA00022840"/>
    </source>
</evidence>
<comment type="pathway">
    <text evidence="2 16">Carbohydrate degradation; glycolysis; pyruvate from D-glyceraldehyde 3-phosphate: step 5/5.</text>
</comment>
<keyword evidence="8" id="KW-0479">Metal-binding</keyword>
<dbReference type="InterPro" id="IPR015806">
    <property type="entry name" value="Pyrv_Knase_insert_dom_sf"/>
</dbReference>
<evidence type="ECO:0000256" key="4">
    <source>
        <dbReference type="ARBA" id="ARBA00011881"/>
    </source>
</evidence>
<dbReference type="Pfam" id="PF00224">
    <property type="entry name" value="PK"/>
    <property type="match status" value="1"/>
</dbReference>
<dbReference type="PANTHER" id="PTHR11817">
    <property type="entry name" value="PYRUVATE KINASE"/>
    <property type="match status" value="1"/>
</dbReference>
<dbReference type="InterPro" id="IPR015795">
    <property type="entry name" value="Pyrv_Knase_C"/>
</dbReference>
<evidence type="ECO:0000313" key="20">
    <source>
        <dbReference type="Proteomes" id="UP000677804"/>
    </source>
</evidence>